<dbReference type="InterPro" id="IPR036625">
    <property type="entry name" value="E3-bd_dom_sf"/>
</dbReference>
<evidence type="ECO:0000256" key="4">
    <source>
        <dbReference type="RuleBase" id="RU003423"/>
    </source>
</evidence>
<dbReference type="InterPro" id="IPR000089">
    <property type="entry name" value="Biotin_lipoyl"/>
</dbReference>
<dbReference type="InterPro" id="IPR001078">
    <property type="entry name" value="2-oxoacid_DH_actylTfrase"/>
</dbReference>
<dbReference type="GO" id="GO:0045254">
    <property type="term" value="C:pyruvate dehydrogenase complex"/>
    <property type="evidence" value="ECO:0007669"/>
    <property type="project" value="InterPro"/>
</dbReference>
<dbReference type="InterPro" id="IPR004167">
    <property type="entry name" value="PSBD"/>
</dbReference>
<dbReference type="Pfam" id="PF02817">
    <property type="entry name" value="E3_binding"/>
    <property type="match status" value="1"/>
</dbReference>
<dbReference type="PANTHER" id="PTHR23151:SF90">
    <property type="entry name" value="DIHYDROLIPOYLLYSINE-RESIDUE ACETYLTRANSFERASE COMPONENT OF PYRUVATE DEHYDROGENASE COMPLEX, MITOCHONDRIAL-RELATED"/>
    <property type="match status" value="1"/>
</dbReference>
<dbReference type="AlphaFoldDB" id="A0A840PHX7"/>
<evidence type="ECO:0000256" key="5">
    <source>
        <dbReference type="SAM" id="MobiDB-lite"/>
    </source>
</evidence>
<accession>A0A840PHX7</accession>
<proteinExistence type="inferred from homology"/>
<evidence type="ECO:0000313" key="9">
    <source>
        <dbReference type="Proteomes" id="UP000578449"/>
    </source>
</evidence>
<keyword evidence="4 8" id="KW-0012">Acyltransferase</keyword>
<dbReference type="GO" id="GO:0016746">
    <property type="term" value="F:acyltransferase activity"/>
    <property type="evidence" value="ECO:0007669"/>
    <property type="project" value="UniProtKB-KW"/>
</dbReference>
<organism evidence="8 9">
    <name type="scientific">Thermocatellispora tengchongensis</name>
    <dbReference type="NCBI Taxonomy" id="1073253"/>
    <lineage>
        <taxon>Bacteria</taxon>
        <taxon>Bacillati</taxon>
        <taxon>Actinomycetota</taxon>
        <taxon>Actinomycetes</taxon>
        <taxon>Streptosporangiales</taxon>
        <taxon>Streptosporangiaceae</taxon>
        <taxon>Thermocatellispora</taxon>
    </lineage>
</organism>
<keyword evidence="4 8" id="KW-0808">Transferase</keyword>
<dbReference type="PROSITE" id="PS51826">
    <property type="entry name" value="PSBD"/>
    <property type="match status" value="1"/>
</dbReference>
<reference evidence="8 9" key="1">
    <citation type="submission" date="2020-08" db="EMBL/GenBank/DDBJ databases">
        <title>Genomic Encyclopedia of Type Strains, Phase IV (KMG-IV): sequencing the most valuable type-strain genomes for metagenomic binning, comparative biology and taxonomic classification.</title>
        <authorList>
            <person name="Goeker M."/>
        </authorList>
    </citation>
    <scope>NUCLEOTIDE SEQUENCE [LARGE SCALE GENOMIC DNA]</scope>
    <source>
        <strain evidence="8 9">DSM 45615</strain>
    </source>
</reference>
<evidence type="ECO:0000313" key="8">
    <source>
        <dbReference type="EMBL" id="MBB5136727.1"/>
    </source>
</evidence>
<dbReference type="SUPFAM" id="SSF47005">
    <property type="entry name" value="Peripheral subunit-binding domain of 2-oxo acid dehydrogenase complex"/>
    <property type="match status" value="1"/>
</dbReference>
<comment type="caution">
    <text evidence="8">The sequence shown here is derived from an EMBL/GenBank/DDBJ whole genome shotgun (WGS) entry which is preliminary data.</text>
</comment>
<dbReference type="SUPFAM" id="SSF52777">
    <property type="entry name" value="CoA-dependent acyltransferases"/>
    <property type="match status" value="1"/>
</dbReference>
<protein>
    <recommendedName>
        <fullName evidence="4">Dihydrolipoamide acetyltransferase component of pyruvate dehydrogenase complex</fullName>
        <ecNumber evidence="4">2.3.1.-</ecNumber>
    </recommendedName>
</protein>
<dbReference type="GO" id="GO:0006086">
    <property type="term" value="P:pyruvate decarboxylation to acetyl-CoA"/>
    <property type="evidence" value="ECO:0007669"/>
    <property type="project" value="InterPro"/>
</dbReference>
<feature type="domain" description="Lipoyl-binding" evidence="6">
    <location>
        <begin position="2"/>
        <end position="77"/>
    </location>
</feature>
<dbReference type="Gene3D" id="4.10.320.10">
    <property type="entry name" value="E3-binding domain"/>
    <property type="match status" value="1"/>
</dbReference>
<keyword evidence="8" id="KW-0670">Pyruvate</keyword>
<dbReference type="InterPro" id="IPR023213">
    <property type="entry name" value="CAT-like_dom_sf"/>
</dbReference>
<feature type="compositionally biased region" description="Pro residues" evidence="5">
    <location>
        <begin position="171"/>
        <end position="181"/>
    </location>
</feature>
<gene>
    <name evidence="8" type="ORF">HNP84_006478</name>
</gene>
<feature type="compositionally biased region" description="Low complexity" evidence="5">
    <location>
        <begin position="182"/>
        <end position="197"/>
    </location>
</feature>
<dbReference type="SUPFAM" id="SSF51230">
    <property type="entry name" value="Single hybrid motif"/>
    <property type="match status" value="1"/>
</dbReference>
<comment type="cofactor">
    <cofactor evidence="1 4">
        <name>(R)-lipoate</name>
        <dbReference type="ChEBI" id="CHEBI:83088"/>
    </cofactor>
</comment>
<dbReference type="EMBL" id="JACHGN010000015">
    <property type="protein sequence ID" value="MBB5136727.1"/>
    <property type="molecule type" value="Genomic_DNA"/>
</dbReference>
<dbReference type="Gene3D" id="3.30.559.10">
    <property type="entry name" value="Chloramphenicol acetyltransferase-like domain"/>
    <property type="match status" value="1"/>
</dbReference>
<dbReference type="Proteomes" id="UP000578449">
    <property type="component" value="Unassembled WGS sequence"/>
</dbReference>
<evidence type="ECO:0000256" key="3">
    <source>
        <dbReference type="ARBA" id="ARBA00022823"/>
    </source>
</evidence>
<feature type="region of interest" description="Disordered" evidence="5">
    <location>
        <begin position="101"/>
        <end position="121"/>
    </location>
</feature>
<dbReference type="PANTHER" id="PTHR23151">
    <property type="entry name" value="DIHYDROLIPOAMIDE ACETYL/SUCCINYL-TRANSFERASE-RELATED"/>
    <property type="match status" value="1"/>
</dbReference>
<dbReference type="PROSITE" id="PS50968">
    <property type="entry name" value="BIOTINYL_LIPOYL"/>
    <property type="match status" value="1"/>
</dbReference>
<feature type="region of interest" description="Disordered" evidence="5">
    <location>
        <begin position="166"/>
        <end position="197"/>
    </location>
</feature>
<dbReference type="CDD" id="cd06849">
    <property type="entry name" value="lipoyl_domain"/>
    <property type="match status" value="1"/>
</dbReference>
<keyword evidence="9" id="KW-1185">Reference proteome</keyword>
<evidence type="ECO:0000256" key="2">
    <source>
        <dbReference type="ARBA" id="ARBA00007317"/>
    </source>
</evidence>
<dbReference type="Gene3D" id="2.40.50.100">
    <property type="match status" value="1"/>
</dbReference>
<dbReference type="Pfam" id="PF00198">
    <property type="entry name" value="2-oxoacid_dh"/>
    <property type="match status" value="1"/>
</dbReference>
<feature type="domain" description="Peripheral subunit-binding (PSBD)" evidence="7">
    <location>
        <begin position="125"/>
        <end position="162"/>
    </location>
</feature>
<evidence type="ECO:0000256" key="1">
    <source>
        <dbReference type="ARBA" id="ARBA00001938"/>
    </source>
</evidence>
<evidence type="ECO:0000259" key="6">
    <source>
        <dbReference type="PROSITE" id="PS50968"/>
    </source>
</evidence>
<dbReference type="RefSeq" id="WP_185053602.1">
    <property type="nucleotide sequence ID" value="NZ_BAABIX010000008.1"/>
</dbReference>
<sequence length="425" mass="44313">MAELVRMPEVAAGSTAAVLSDWPVPEGASFHAGDAIMTVETDKAEVDVEAHTDGTLIKALVPSGTEVEVGSPVAVIAAPGEDVGDIAGLLAELGVTEPAKARAPVRPEVPGTERTTETATAGRILSSPLARRLARDAGIDIATITGTGPGGRIVRDDVNAAIAARTTQPTTAPPAPAPAQPVAPRSTAAPRPAASEAGTAYEVIPHSRIRRTIAGRLAQSKQNAPHFYLKGQVRVGELLALRQRINADGRAKISVNDLLIKAIAMAHVTVPEMNVVWTADAVHRFHTVDVSVAIATDTGLVTPVLRSVETLSLSAVSAQVRTFTDQARNGTLRQGDLEGGSITISNLGMYAVEEFTAIINPPQAAILAVGTATRIPVVTQDGSLEAADVMTLTLSVDHRPVDGVLAARWFAALRESIEKPLRLIV</sequence>
<comment type="similarity">
    <text evidence="2 4">Belongs to the 2-oxoacid dehydrogenase family.</text>
</comment>
<dbReference type="InterPro" id="IPR045257">
    <property type="entry name" value="E2/Pdx1"/>
</dbReference>
<name>A0A840PHX7_9ACTN</name>
<dbReference type="InterPro" id="IPR011053">
    <property type="entry name" value="Single_hybrid_motif"/>
</dbReference>
<keyword evidence="3 4" id="KW-0450">Lipoyl</keyword>
<dbReference type="Pfam" id="PF00364">
    <property type="entry name" value="Biotin_lipoyl"/>
    <property type="match status" value="1"/>
</dbReference>
<dbReference type="EC" id="2.3.1.-" evidence="4"/>
<evidence type="ECO:0000259" key="7">
    <source>
        <dbReference type="PROSITE" id="PS51826"/>
    </source>
</evidence>